<reference evidence="4" key="1">
    <citation type="submission" date="2016-11" db="EMBL/GenBank/DDBJ databases">
        <title>Actinomyces gypaetusis sp. nov. isolated from Gypaetus barbatus in Qinghai Tibet Plateau China.</title>
        <authorList>
            <person name="Meng X."/>
        </authorList>
    </citation>
    <scope>NUCLEOTIDE SEQUENCE [LARGE SCALE GENOMIC DNA]</scope>
    <source>
        <strain evidence="4">DSM 15383</strain>
    </source>
</reference>
<dbReference type="NCBIfam" id="NF041241">
    <property type="entry name" value="YhfZ_full"/>
    <property type="match status" value="1"/>
</dbReference>
<dbReference type="AlphaFoldDB" id="A0A1Q5PSC4"/>
<organism evidence="3 4">
    <name type="scientific">Boudabousia marimammalium</name>
    <dbReference type="NCBI Taxonomy" id="156892"/>
    <lineage>
        <taxon>Bacteria</taxon>
        <taxon>Bacillati</taxon>
        <taxon>Actinomycetota</taxon>
        <taxon>Actinomycetes</taxon>
        <taxon>Actinomycetales</taxon>
        <taxon>Actinomycetaceae</taxon>
        <taxon>Boudabousia</taxon>
    </lineage>
</organism>
<keyword evidence="4" id="KW-1185">Reference proteome</keyword>
<protein>
    <submittedName>
        <fullName evidence="3">Uncharacterized protein</fullName>
    </submittedName>
</protein>
<dbReference type="Pfam" id="PF14503">
    <property type="entry name" value="YhfZ_C"/>
    <property type="match status" value="1"/>
</dbReference>
<evidence type="ECO:0000313" key="3">
    <source>
        <dbReference type="EMBL" id="OKL50484.1"/>
    </source>
</evidence>
<evidence type="ECO:0000259" key="2">
    <source>
        <dbReference type="Pfam" id="PF14503"/>
    </source>
</evidence>
<dbReference type="Gene3D" id="3.40.190.10">
    <property type="entry name" value="Periplasmic binding protein-like II"/>
    <property type="match status" value="2"/>
</dbReference>
<dbReference type="Proteomes" id="UP000186465">
    <property type="component" value="Unassembled WGS sequence"/>
</dbReference>
<gene>
    <name evidence="3" type="ORF">BM477_00470</name>
</gene>
<sequence length="286" mass="31281">MLALQHVGERIAPVAEIAKDLSCGAGTVKTALALLEDAEVIRLRSRGHLGTYIEMIDYAGLWDLSGEKLFSIAMPLPYSRRYEALATGLQHSFREQGIPLSVSFQRGATFRFQAVREGRSDLALVSGLAADHEQGQGFKSIHDFGPETYVGSHGIIRRREIALDSPDIRLGVDSLSIDQIAMTRLAFPGIDEKHYVECSYTQVLKALEAGHIDATVWNLDEIGETLPSSVESVEVDSFKNTRNTHAVLVCSESDNRVSVAIHDAIASDTVTKVASEVLSGERLPEY</sequence>
<dbReference type="STRING" id="156892.BM477_00470"/>
<evidence type="ECO:0000313" key="4">
    <source>
        <dbReference type="Proteomes" id="UP000186465"/>
    </source>
</evidence>
<dbReference type="SUPFAM" id="SSF53850">
    <property type="entry name" value="Periplasmic binding protein-like II"/>
    <property type="match status" value="1"/>
</dbReference>
<evidence type="ECO:0000259" key="1">
    <source>
        <dbReference type="Pfam" id="PF14502"/>
    </source>
</evidence>
<comment type="caution">
    <text evidence="3">The sequence shown here is derived from an EMBL/GenBank/DDBJ whole genome shotgun (WGS) entry which is preliminary data.</text>
</comment>
<dbReference type="Pfam" id="PF14502">
    <property type="entry name" value="HTH_41"/>
    <property type="match status" value="1"/>
</dbReference>
<feature type="domain" description="Uncharacterised protein YhfZ C-terminal" evidence="2">
    <location>
        <begin position="57"/>
        <end position="286"/>
    </location>
</feature>
<name>A0A1Q5PSC4_9ACTO</name>
<feature type="domain" description="YhfZ helix-turn-helix" evidence="1">
    <location>
        <begin position="7"/>
        <end position="53"/>
    </location>
</feature>
<accession>A0A1Q5PSC4</accession>
<dbReference type="InterPro" id="IPR041444">
    <property type="entry name" value="HTH_41"/>
</dbReference>
<proteinExistence type="predicted"/>
<dbReference type="EMBL" id="MPDM01000001">
    <property type="protein sequence ID" value="OKL50484.1"/>
    <property type="molecule type" value="Genomic_DNA"/>
</dbReference>
<dbReference type="InterPro" id="IPR032791">
    <property type="entry name" value="YhfZ_C"/>
</dbReference>